<evidence type="ECO:0000313" key="3">
    <source>
        <dbReference type="Proteomes" id="UP001346149"/>
    </source>
</evidence>
<feature type="region of interest" description="Disordered" evidence="1">
    <location>
        <begin position="136"/>
        <end position="178"/>
    </location>
</feature>
<name>A0AAN7QMR9_TRANT</name>
<dbReference type="Proteomes" id="UP001346149">
    <property type="component" value="Unassembled WGS sequence"/>
</dbReference>
<protein>
    <submittedName>
        <fullName evidence="2">Uncharacterized protein</fullName>
    </submittedName>
</protein>
<accession>A0AAN7QMR9</accession>
<dbReference type="PANTHER" id="PTHR33167">
    <property type="entry name" value="TRANSCRIPTION FACTOR, PUTATIVE (DUF863)-RELATED"/>
    <property type="match status" value="1"/>
</dbReference>
<feature type="compositionally biased region" description="Basic residues" evidence="1">
    <location>
        <begin position="692"/>
        <end position="702"/>
    </location>
</feature>
<dbReference type="EMBL" id="JAXQNO010000020">
    <property type="protein sequence ID" value="KAK4772532.1"/>
    <property type="molecule type" value="Genomic_DNA"/>
</dbReference>
<evidence type="ECO:0000313" key="2">
    <source>
        <dbReference type="EMBL" id="KAK4772532.1"/>
    </source>
</evidence>
<proteinExistence type="predicted"/>
<dbReference type="InterPro" id="IPR008581">
    <property type="entry name" value="DUF863_pln"/>
</dbReference>
<gene>
    <name evidence="2" type="ORF">SAY86_014307</name>
</gene>
<feature type="region of interest" description="Disordered" evidence="1">
    <location>
        <begin position="465"/>
        <end position="485"/>
    </location>
</feature>
<keyword evidence="3" id="KW-1185">Reference proteome</keyword>
<feature type="region of interest" description="Disordered" evidence="1">
    <location>
        <begin position="741"/>
        <end position="807"/>
    </location>
</feature>
<dbReference type="PANTHER" id="PTHR33167:SF4">
    <property type="entry name" value="TRANSCRIPTION FACTOR, PUTATIVE (DUF863)-RELATED"/>
    <property type="match status" value="1"/>
</dbReference>
<sequence>MGTEVQFKGYMPGYCSMRDLNEDVNSYSHWPLHYRDRPFPNGQLYDCSQPSSTADFCIGCEKDSVKKKMLEHEAIFKKQVYELHRLYRIQKDLMDEIKRKDLPSSPSTPRSFIPEDAWKWQSPGIISNCRRQSISGSEASCSPMMSWTGHNSPKTSPLQPQKQDGSSKVPEQFESRSSKVRRTFDLTLPAENYIDTEESELFKGKAYHWENKSVADLNQPIHIEDTNNPVQPRAQTLCDRTILRKEFSSKSEYGSSDGMLHNQHAGNNGSGRGWISHSTNADHGNVDLKHVLQCKTRDILAHPPVHTLNQHKVSLMTDLAKSNLGTLSPWETLGGTLTEISTPFEVPCSDPSSIYNHNFQPPTLGHGMFGKIWQQNGGKRDSGLGNKSPFDRIGFFSVPSSSEPKGIMNRLGDRDSIGVKPSAMMDLNEVLSDGEEMEEYHLTILPWMKVKQYKRDKEIPNIDSGLKEKFPLQPPTDLTGTGKSEDEIAEGGRNVRMFDINLPCNQIPELSNVIPDATSLLENKVLSTKNAGLKCEIDLNYCADEDETFVSIAKGGGGRKKSIVIDLEAPAYLRMEEISFDDEMHIQFPHGKIEHRPDDTKIAVEAILAISSSILDLPEPTSAENLNWFASIVLKEMQVRDCHLPSWDIDYFESMTLKLTEMKDEDHLQQPPAALETLKLIEEEAAIGKSTSNHRSRRRGRQKRDFQRDILPGLTSLSRHEVMEDMQTFCGIMQATGHTWNCGPTRGKSARNRSARPERNSTGCPSPPVPCPDYTPSLNLTSWGKTRRPRRQRCPAPLGMPPQIQLT</sequence>
<dbReference type="AlphaFoldDB" id="A0AAN7QMR9"/>
<reference evidence="2 3" key="1">
    <citation type="journal article" date="2023" name="Hortic Res">
        <title>Pangenome of water caltrop reveals structural variations and asymmetric subgenome divergence after allopolyploidization.</title>
        <authorList>
            <person name="Zhang X."/>
            <person name="Chen Y."/>
            <person name="Wang L."/>
            <person name="Yuan Y."/>
            <person name="Fang M."/>
            <person name="Shi L."/>
            <person name="Lu R."/>
            <person name="Comes H.P."/>
            <person name="Ma Y."/>
            <person name="Chen Y."/>
            <person name="Huang G."/>
            <person name="Zhou Y."/>
            <person name="Zheng Z."/>
            <person name="Qiu Y."/>
        </authorList>
    </citation>
    <scope>NUCLEOTIDE SEQUENCE [LARGE SCALE GENOMIC DNA]</scope>
    <source>
        <strain evidence="2">F231</strain>
    </source>
</reference>
<organism evidence="2 3">
    <name type="scientific">Trapa natans</name>
    <name type="common">Water chestnut</name>
    <dbReference type="NCBI Taxonomy" id="22666"/>
    <lineage>
        <taxon>Eukaryota</taxon>
        <taxon>Viridiplantae</taxon>
        <taxon>Streptophyta</taxon>
        <taxon>Embryophyta</taxon>
        <taxon>Tracheophyta</taxon>
        <taxon>Spermatophyta</taxon>
        <taxon>Magnoliopsida</taxon>
        <taxon>eudicotyledons</taxon>
        <taxon>Gunneridae</taxon>
        <taxon>Pentapetalae</taxon>
        <taxon>rosids</taxon>
        <taxon>malvids</taxon>
        <taxon>Myrtales</taxon>
        <taxon>Lythraceae</taxon>
        <taxon>Trapa</taxon>
    </lineage>
</organism>
<feature type="compositionally biased region" description="Polar residues" evidence="1">
    <location>
        <begin position="136"/>
        <end position="166"/>
    </location>
</feature>
<feature type="region of interest" description="Disordered" evidence="1">
    <location>
        <begin position="686"/>
        <end position="712"/>
    </location>
</feature>
<dbReference type="Pfam" id="PF05904">
    <property type="entry name" value="DUF863"/>
    <property type="match status" value="2"/>
</dbReference>
<evidence type="ECO:0000256" key="1">
    <source>
        <dbReference type="SAM" id="MobiDB-lite"/>
    </source>
</evidence>
<comment type="caution">
    <text evidence="2">The sequence shown here is derived from an EMBL/GenBank/DDBJ whole genome shotgun (WGS) entry which is preliminary data.</text>
</comment>